<dbReference type="CDD" id="cd01467">
    <property type="entry name" value="vWA_BatA_type"/>
    <property type="match status" value="1"/>
</dbReference>
<sequence length="343" mass="37132">MIQFQWLWAAALLPLPLLVRFLMPAAPKRRAGALRLPFFHEIAGAGLVSEGGRRRRLVRLALLSVIWLLLVGAAMRPAYVGKPVPIAVEGRDLMLAVDLSGSMSRQDLSYDNIPVDRLTIIKGVADDFIAKRKGDRIGLILFSTRAYVQAPLTFDRNVVRDLLRTSSIGMTGQETAIGDAIALAVKTLRTRPQEQRVLVLLTDGANNSGMLSPIPAAEIAKANGVKIYTIGVGADAFAVGQRMVNPSFDLDEGALEQIAQMTGGRYFRARDAAGLAAIYNDIDRMEPVSGEPLYLSPTVSLFQWPLGAALVLSFLLGLVWLWPARSRKAQAEAPAPNLEGAAP</sequence>
<dbReference type="EMBL" id="AP009384">
    <property type="protein sequence ID" value="BAF89382.1"/>
    <property type="molecule type" value="Genomic_DNA"/>
</dbReference>
<reference evidence="3 4" key="3">
    <citation type="journal article" date="2008" name="BMC Genomics">
        <title>The genome of the versatile nitrogen fixer Azorhizobium caulinodans ORS571.</title>
        <authorList>
            <person name="Lee KB."/>
            <person name="Backer P.D."/>
            <person name="Aono T."/>
            <person name="Liu CT."/>
            <person name="Suzuki S."/>
            <person name="Suzuki T."/>
            <person name="Kaneko T."/>
            <person name="Yamada M."/>
            <person name="Tabata S."/>
            <person name="Kupfer D.M."/>
            <person name="Najar F.Z."/>
            <person name="Wiley G.B."/>
            <person name="Roe B."/>
            <person name="Binnewies T.T."/>
            <person name="Ussery D.W."/>
            <person name="D'Haeze W."/>
            <person name="Herder J.D."/>
            <person name="Gevers D."/>
            <person name="Vereecke D."/>
            <person name="Holsters M."/>
            <person name="Oyaizu H."/>
        </authorList>
    </citation>
    <scope>NUCLEOTIDE SEQUENCE [LARGE SCALE GENOMIC DNA]</scope>
    <source>
        <strain evidence="4">ATCC 43989 / DSM 5975 / JCM 20966 / LMG 6465 / NBRC 14845 / NCIMB 13405 / ORS 571</strain>
    </source>
</reference>
<proteinExistence type="predicted"/>
<reference evidence="3 4" key="4">
    <citation type="journal article" date="2009" name="Appl. Environ. Microbiol.">
        <title>Comparative genome-wide transcriptional profiling of Azorhizobium caulinodans ORS571 grown under free-living and symbiotic conditions.</title>
        <authorList>
            <person name="Tsukada S."/>
            <person name="Aono T."/>
            <person name="Akiba N."/>
            <person name="Lee KB."/>
            <person name="Liu CT."/>
            <person name="Toyazaki H."/>
            <person name="Oyaizu H."/>
        </authorList>
    </citation>
    <scope>NUCLEOTIDE SEQUENCE [LARGE SCALE GENOMIC DNA]</scope>
    <source>
        <strain evidence="4">ATCC 43989 / DSM 5975 / JCM 20966 / LMG 6465 / NBRC 14845 / NCIMB 13405 / ORS 571</strain>
    </source>
</reference>
<dbReference type="PROSITE" id="PS50234">
    <property type="entry name" value="VWFA"/>
    <property type="match status" value="1"/>
</dbReference>
<keyword evidence="1" id="KW-1133">Transmembrane helix</keyword>
<organism evidence="3 4">
    <name type="scientific">Azorhizobium caulinodans (strain ATCC 43989 / DSM 5975 / JCM 20966 / LMG 6465 / NBRC 14845 / NCIMB 13405 / ORS 571)</name>
    <dbReference type="NCBI Taxonomy" id="438753"/>
    <lineage>
        <taxon>Bacteria</taxon>
        <taxon>Pseudomonadati</taxon>
        <taxon>Pseudomonadota</taxon>
        <taxon>Alphaproteobacteria</taxon>
        <taxon>Hyphomicrobiales</taxon>
        <taxon>Xanthobacteraceae</taxon>
        <taxon>Azorhizobium</taxon>
    </lineage>
</organism>
<dbReference type="Pfam" id="PF00092">
    <property type="entry name" value="VWA"/>
    <property type="match status" value="1"/>
</dbReference>
<dbReference type="KEGG" id="azc:AZC_3384"/>
<evidence type="ECO:0000259" key="2">
    <source>
        <dbReference type="PROSITE" id="PS50234"/>
    </source>
</evidence>
<reference evidence="3 4" key="5">
    <citation type="journal article" date="2010" name="Appl. Environ. Microbiol.">
        <title>phrR-like gene praR of Azorhizobium caulinodans ORS571 is essential for symbiosis with Sesbania rostrata and is involved in expression of reb genes.</title>
        <authorList>
            <person name="Akiba N."/>
            <person name="Aono T."/>
            <person name="Toyazaki H."/>
            <person name="Sato S."/>
            <person name="Oyaizu H."/>
        </authorList>
    </citation>
    <scope>NUCLEOTIDE SEQUENCE [LARGE SCALE GENOMIC DNA]</scope>
    <source>
        <strain evidence="4">ATCC 43989 / DSM 5975 / JCM 20966 / LMG 6465 / NBRC 14845 / NCIMB 13405 / ORS 571</strain>
    </source>
</reference>
<evidence type="ECO:0000313" key="3">
    <source>
        <dbReference type="EMBL" id="BAF89382.1"/>
    </source>
</evidence>
<protein>
    <submittedName>
        <fullName evidence="3">von Willebrand factor type A domain protein</fullName>
    </submittedName>
</protein>
<feature type="transmembrane region" description="Helical" evidence="1">
    <location>
        <begin position="301"/>
        <end position="322"/>
    </location>
</feature>
<dbReference type="SMART" id="SM00327">
    <property type="entry name" value="VWA"/>
    <property type="match status" value="1"/>
</dbReference>
<dbReference type="SUPFAM" id="SSF53300">
    <property type="entry name" value="vWA-like"/>
    <property type="match status" value="1"/>
</dbReference>
<dbReference type="eggNOG" id="COG2304">
    <property type="taxonomic scope" value="Bacteria"/>
</dbReference>
<dbReference type="InterPro" id="IPR050768">
    <property type="entry name" value="UPF0353/GerABKA_families"/>
</dbReference>
<dbReference type="InterPro" id="IPR033881">
    <property type="entry name" value="vWA_BatA_type"/>
</dbReference>
<evidence type="ECO:0000256" key="1">
    <source>
        <dbReference type="SAM" id="Phobius"/>
    </source>
</evidence>
<feature type="transmembrane region" description="Helical" evidence="1">
    <location>
        <begin position="6"/>
        <end position="23"/>
    </location>
</feature>
<dbReference type="HOGENOM" id="CLU_024570_0_1_5"/>
<reference evidence="4" key="2">
    <citation type="submission" date="2007-04" db="EMBL/GenBank/DDBJ databases">
        <title>Complete genome sequence of the nitrogen-fixing bacterium Azorhizobium caulinodans ORS571.</title>
        <authorList>
            <person name="Lee K.B."/>
            <person name="Backer P.D."/>
            <person name="Aono T."/>
            <person name="Liu C.T."/>
            <person name="Suzuki S."/>
            <person name="Suzuki T."/>
            <person name="Kaneko T."/>
            <person name="Yamada M."/>
            <person name="Tabata S."/>
            <person name="Kupfer D.M."/>
            <person name="Najar F.Z."/>
            <person name="Wiley G.B."/>
            <person name="Roe B."/>
            <person name="Binnewies T."/>
            <person name="Ussery D."/>
            <person name="Vereecke D."/>
            <person name="Gevers D."/>
            <person name="Holsters M."/>
            <person name="Oyaizu H."/>
        </authorList>
    </citation>
    <scope>NUCLEOTIDE SEQUENCE [LARGE SCALE GENOMIC DNA]</scope>
    <source>
        <strain evidence="4">ATCC 43989 / DSM 5975 / JCM 20966 / LMG 6465 / NBRC 14845 / NCIMB 13405 / ORS 571</strain>
    </source>
</reference>
<keyword evidence="1" id="KW-0812">Transmembrane</keyword>
<gene>
    <name evidence="3" type="ordered locus">AZC_3384</name>
</gene>
<dbReference type="RefSeq" id="WP_012171907.1">
    <property type="nucleotide sequence ID" value="NC_009937.1"/>
</dbReference>
<evidence type="ECO:0000313" key="4">
    <source>
        <dbReference type="Proteomes" id="UP000000270"/>
    </source>
</evidence>
<dbReference type="Proteomes" id="UP000000270">
    <property type="component" value="Chromosome"/>
</dbReference>
<reference evidence="3 4" key="6">
    <citation type="journal article" date="2011" name="Appl. Environ. Microbiol.">
        <title>Involvement of the azorhizobial chromosome partition gene (parA) in the onset of bacteroid differentiation during Sesbania rostrata stem nodule development.</title>
        <authorList>
            <person name="Liu CT."/>
            <person name="Lee KB."/>
            <person name="Wang YS."/>
            <person name="Peng MH."/>
            <person name="Lee KT."/>
            <person name="Suzuki S."/>
            <person name="Suzuki T."/>
            <person name="Oyaizu H."/>
        </authorList>
    </citation>
    <scope>NUCLEOTIDE SEQUENCE [LARGE SCALE GENOMIC DNA]</scope>
    <source>
        <strain evidence="4">ATCC 43989 / DSM 5975 / JCM 20966 / LMG 6465 / NBRC 14845 / NCIMB 13405 / ORS 571</strain>
    </source>
</reference>
<dbReference type="InterPro" id="IPR002035">
    <property type="entry name" value="VWF_A"/>
</dbReference>
<dbReference type="PANTHER" id="PTHR22550:SF18">
    <property type="entry name" value="VWFA DOMAIN-CONTAINING PROTEIN"/>
    <property type="match status" value="1"/>
</dbReference>
<dbReference type="AlphaFoldDB" id="A8IIB2"/>
<feature type="transmembrane region" description="Helical" evidence="1">
    <location>
        <begin position="57"/>
        <end position="75"/>
    </location>
</feature>
<dbReference type="Gene3D" id="3.40.50.410">
    <property type="entry name" value="von Willebrand factor, type A domain"/>
    <property type="match status" value="1"/>
</dbReference>
<keyword evidence="4" id="KW-1185">Reference proteome</keyword>
<name>A8IIB2_AZOC5</name>
<dbReference type="PANTHER" id="PTHR22550">
    <property type="entry name" value="SPORE GERMINATION PROTEIN"/>
    <property type="match status" value="1"/>
</dbReference>
<dbReference type="STRING" id="438753.AZC_3384"/>
<keyword evidence="1" id="KW-0472">Membrane</keyword>
<feature type="domain" description="VWFA" evidence="2">
    <location>
        <begin position="92"/>
        <end position="282"/>
    </location>
</feature>
<dbReference type="InterPro" id="IPR036465">
    <property type="entry name" value="vWFA_dom_sf"/>
</dbReference>
<reference evidence="3 4" key="1">
    <citation type="journal article" date="2007" name="Appl. Environ. Microbiol.">
        <title>Rhizobial factors required for stem nodule maturation and maintenance in Sesbania rostrata-Azorhizobium caulinodans ORS571 symbiosis.</title>
        <authorList>
            <person name="Suzuki S."/>
            <person name="Aono T."/>
            <person name="Lee KB."/>
            <person name="Suzuki T."/>
            <person name="Liu CT."/>
            <person name="Miwa H."/>
            <person name="Wakao S."/>
            <person name="Iki T."/>
            <person name="Oyaizu H."/>
        </authorList>
    </citation>
    <scope>NUCLEOTIDE SEQUENCE [LARGE SCALE GENOMIC DNA]</scope>
    <source>
        <strain evidence="4">ATCC 43989 / DSM 5975 / JCM 20966 / LMG 6465 / NBRC 14845 / NCIMB 13405 / ORS 571</strain>
    </source>
</reference>
<accession>A8IIB2</accession>